<feature type="compositionally biased region" description="Low complexity" evidence="1">
    <location>
        <begin position="18"/>
        <end position="29"/>
    </location>
</feature>
<name>A0ABW9GF62_9MICO</name>
<evidence type="ECO:0000313" key="3">
    <source>
        <dbReference type="Proteomes" id="UP001630303"/>
    </source>
</evidence>
<feature type="compositionally biased region" description="Low complexity" evidence="1">
    <location>
        <begin position="157"/>
        <end position="172"/>
    </location>
</feature>
<gene>
    <name evidence="2" type="ORF">P5G46_01820</name>
</gene>
<protein>
    <submittedName>
        <fullName evidence="2">Cation-transporting ATPase</fullName>
    </submittedName>
</protein>
<feature type="region of interest" description="Disordered" evidence="1">
    <location>
        <begin position="1"/>
        <end position="97"/>
    </location>
</feature>
<feature type="compositionally biased region" description="Basic and acidic residues" evidence="1">
    <location>
        <begin position="140"/>
        <end position="156"/>
    </location>
</feature>
<evidence type="ECO:0000256" key="1">
    <source>
        <dbReference type="SAM" id="MobiDB-lite"/>
    </source>
</evidence>
<dbReference type="RefSeq" id="WP_408904852.1">
    <property type="nucleotide sequence ID" value="NZ_JAROCE010000001.1"/>
</dbReference>
<keyword evidence="3" id="KW-1185">Reference proteome</keyword>
<dbReference type="Proteomes" id="UP001630303">
    <property type="component" value="Unassembled WGS sequence"/>
</dbReference>
<proteinExistence type="predicted"/>
<feature type="compositionally biased region" description="Low complexity" evidence="1">
    <location>
        <begin position="52"/>
        <end position="62"/>
    </location>
</feature>
<comment type="caution">
    <text evidence="2">The sequence shown here is derived from an EMBL/GenBank/DDBJ whole genome shotgun (WGS) entry which is preliminary data.</text>
</comment>
<accession>A0ABW9GF62</accession>
<sequence length="295" mass="29817">MSSFSRFLDMASRAVDKASSARPSGSAAGRDWRDVVRSAADAVTGGQRDARPAPGAPGAPSAEGGGYAPPAWGTDAPRNPTARYAPPPAGGRRHDLSAADREAIARYDYLVRTASPEQVEHLHRDAFARLTPAQRAHVRSRMDADLAPHERPRSDSAADLARAAGRAEAQRPGRMRQLLARAGGTGAVVAGAGGAAALLAVVAGGAVVSAVAAPLLAHAAQAGVDFAALAEGVDLEALATGIDVESLASGVGIDGVADLGGTVQDGISGVGEQISGIGESLGEWRLPGLGDFFGR</sequence>
<organism evidence="2 3">
    <name type="scientific">Microbacterium mcarthurae</name>
    <dbReference type="NCBI Taxonomy" id="3035918"/>
    <lineage>
        <taxon>Bacteria</taxon>
        <taxon>Bacillati</taxon>
        <taxon>Actinomycetota</taxon>
        <taxon>Actinomycetes</taxon>
        <taxon>Micrococcales</taxon>
        <taxon>Microbacteriaceae</taxon>
        <taxon>Microbacterium</taxon>
    </lineage>
</organism>
<reference evidence="2 3" key="1">
    <citation type="submission" date="2023-03" db="EMBL/GenBank/DDBJ databases">
        <title>MT1 and MT2 Draft Genomes of Novel Species.</title>
        <authorList>
            <person name="Venkateswaran K."/>
        </authorList>
    </citation>
    <scope>NUCLEOTIDE SEQUENCE [LARGE SCALE GENOMIC DNA]</scope>
    <source>
        <strain evidence="2 3">IF8SW-P5</strain>
    </source>
</reference>
<dbReference type="EMBL" id="JAROCE010000001">
    <property type="protein sequence ID" value="MFM2719240.1"/>
    <property type="molecule type" value="Genomic_DNA"/>
</dbReference>
<evidence type="ECO:0000313" key="2">
    <source>
        <dbReference type="EMBL" id="MFM2719240.1"/>
    </source>
</evidence>
<feature type="region of interest" description="Disordered" evidence="1">
    <location>
        <begin position="134"/>
        <end position="172"/>
    </location>
</feature>